<dbReference type="Gene3D" id="3.10.590.10">
    <property type="entry name" value="ph1033 like domains"/>
    <property type="match status" value="1"/>
</dbReference>
<accession>A0A2M8KWG8</accession>
<dbReference type="AlphaFoldDB" id="A0A2M8KWG8"/>
<dbReference type="InterPro" id="IPR002740">
    <property type="entry name" value="EVE_domain"/>
</dbReference>
<dbReference type="SUPFAM" id="SSF88697">
    <property type="entry name" value="PUA domain-like"/>
    <property type="match status" value="1"/>
</dbReference>
<sequence>MNYWLFKSEPRSYSIDDLARDTKTFWDGVRNYQARNFMRDDMHIGDRIFFYHSNADPSGIVGLAEVTSEAYPDQTAFDKMDHHYDPKSKKDNPAWYGVDIMFCKKFSRTISLEEIKNTSAVKDMLVARRGMRLSVMPVEEKHAMRILAMAS</sequence>
<organism evidence="2 3">
    <name type="scientific">Candidatus Ryanbacteria bacterium CG10_big_fil_rev_8_21_14_0_10_43_42</name>
    <dbReference type="NCBI Taxonomy" id="1974864"/>
    <lineage>
        <taxon>Bacteria</taxon>
        <taxon>Candidatus Ryaniibacteriota</taxon>
    </lineage>
</organism>
<feature type="domain" description="EVE" evidence="1">
    <location>
        <begin position="2"/>
        <end position="149"/>
    </location>
</feature>
<dbReference type="InterPro" id="IPR015947">
    <property type="entry name" value="PUA-like_sf"/>
</dbReference>
<evidence type="ECO:0000313" key="3">
    <source>
        <dbReference type="Proteomes" id="UP000229098"/>
    </source>
</evidence>
<dbReference type="EMBL" id="PFEF01000006">
    <property type="protein sequence ID" value="PJE64285.1"/>
    <property type="molecule type" value="Genomic_DNA"/>
</dbReference>
<dbReference type="PANTHER" id="PTHR14087">
    <property type="entry name" value="THYMOCYTE NUCLEAR PROTEIN 1"/>
    <property type="match status" value="1"/>
</dbReference>
<protein>
    <submittedName>
        <fullName evidence="2">EVE domain-containing protein</fullName>
    </submittedName>
</protein>
<proteinExistence type="predicted"/>
<evidence type="ECO:0000259" key="1">
    <source>
        <dbReference type="Pfam" id="PF01878"/>
    </source>
</evidence>
<comment type="caution">
    <text evidence="2">The sequence shown here is derived from an EMBL/GenBank/DDBJ whole genome shotgun (WGS) entry which is preliminary data.</text>
</comment>
<dbReference type="CDD" id="cd21133">
    <property type="entry name" value="EVE"/>
    <property type="match status" value="1"/>
</dbReference>
<dbReference type="Pfam" id="PF01878">
    <property type="entry name" value="EVE"/>
    <property type="match status" value="1"/>
</dbReference>
<dbReference type="PANTHER" id="PTHR14087:SF7">
    <property type="entry name" value="THYMOCYTE NUCLEAR PROTEIN 1"/>
    <property type="match status" value="1"/>
</dbReference>
<gene>
    <name evidence="2" type="ORF">COU90_02430</name>
</gene>
<reference evidence="3" key="1">
    <citation type="submission" date="2017-09" db="EMBL/GenBank/DDBJ databases">
        <title>Depth-based differentiation of microbial function through sediment-hosted aquifers and enrichment of novel symbionts in the deep terrestrial subsurface.</title>
        <authorList>
            <person name="Probst A.J."/>
            <person name="Ladd B."/>
            <person name="Jarett J.K."/>
            <person name="Geller-Mcgrath D.E."/>
            <person name="Sieber C.M.K."/>
            <person name="Emerson J.B."/>
            <person name="Anantharaman K."/>
            <person name="Thomas B.C."/>
            <person name="Malmstrom R."/>
            <person name="Stieglmeier M."/>
            <person name="Klingl A."/>
            <person name="Woyke T."/>
            <person name="Ryan C.M."/>
            <person name="Banfield J.F."/>
        </authorList>
    </citation>
    <scope>NUCLEOTIDE SEQUENCE [LARGE SCALE GENOMIC DNA]</scope>
</reference>
<dbReference type="InterPro" id="IPR052181">
    <property type="entry name" value="5hmC_binding"/>
</dbReference>
<evidence type="ECO:0000313" key="2">
    <source>
        <dbReference type="EMBL" id="PJE64285.1"/>
    </source>
</evidence>
<dbReference type="InterPro" id="IPR047197">
    <property type="entry name" value="THYN1-like_EVE"/>
</dbReference>
<name>A0A2M8KWG8_9BACT</name>
<dbReference type="Proteomes" id="UP000229098">
    <property type="component" value="Unassembled WGS sequence"/>
</dbReference>